<evidence type="ECO:0000313" key="2">
    <source>
        <dbReference type="EMBL" id="OHA50508.1"/>
    </source>
</evidence>
<accession>A0A1G2PQB7</accession>
<proteinExistence type="predicted"/>
<keyword evidence="1" id="KW-0472">Membrane</keyword>
<sequence>MKSLIDIKSLFIKKNKSGTLRWGITTLLLFVSLIFVQRAFSPHSDVSLNKPQSEQVITFSIEPAGPDPASYSTSLDFGKGKYSVFWIHPPNEDLIVDTIRIRKQGVSDEDMPYAWLRLNGIRSYVRTPFRDNLAIFHIFPEPNPSEGTYETYTSKQETQKLTLIGAPNNFTVSTKKDVSVQIYGQFGLDIAPREQINGIRFCVEEVSGTIASTGQKASTQLASPLCFNKMGIKE</sequence>
<protein>
    <submittedName>
        <fullName evidence="2">Uncharacterized protein</fullName>
    </submittedName>
</protein>
<keyword evidence="1" id="KW-0812">Transmembrane</keyword>
<reference evidence="2 3" key="1">
    <citation type="journal article" date="2016" name="Nat. Commun.">
        <title>Thousands of microbial genomes shed light on interconnected biogeochemical processes in an aquifer system.</title>
        <authorList>
            <person name="Anantharaman K."/>
            <person name="Brown C.T."/>
            <person name="Hug L.A."/>
            <person name="Sharon I."/>
            <person name="Castelle C.J."/>
            <person name="Probst A.J."/>
            <person name="Thomas B.C."/>
            <person name="Singh A."/>
            <person name="Wilkins M.J."/>
            <person name="Karaoz U."/>
            <person name="Brodie E.L."/>
            <person name="Williams K.H."/>
            <person name="Hubbard S.S."/>
            <person name="Banfield J.F."/>
        </authorList>
    </citation>
    <scope>NUCLEOTIDE SEQUENCE [LARGE SCALE GENOMIC DNA]</scope>
</reference>
<feature type="transmembrane region" description="Helical" evidence="1">
    <location>
        <begin position="20"/>
        <end position="40"/>
    </location>
</feature>
<organism evidence="2 3">
    <name type="scientific">Candidatus Terrybacteria bacterium RIFCSPLOWO2_01_FULL_40_23</name>
    <dbReference type="NCBI Taxonomy" id="1802366"/>
    <lineage>
        <taxon>Bacteria</taxon>
        <taxon>Candidatus Terryibacteriota</taxon>
    </lineage>
</organism>
<dbReference type="Proteomes" id="UP000176951">
    <property type="component" value="Unassembled WGS sequence"/>
</dbReference>
<name>A0A1G2PQB7_9BACT</name>
<evidence type="ECO:0000256" key="1">
    <source>
        <dbReference type="SAM" id="Phobius"/>
    </source>
</evidence>
<dbReference type="AlphaFoldDB" id="A0A1G2PQB7"/>
<comment type="caution">
    <text evidence="2">The sequence shown here is derived from an EMBL/GenBank/DDBJ whole genome shotgun (WGS) entry which is preliminary data.</text>
</comment>
<dbReference type="EMBL" id="MHSW01000035">
    <property type="protein sequence ID" value="OHA50508.1"/>
    <property type="molecule type" value="Genomic_DNA"/>
</dbReference>
<keyword evidence="1" id="KW-1133">Transmembrane helix</keyword>
<evidence type="ECO:0000313" key="3">
    <source>
        <dbReference type="Proteomes" id="UP000176951"/>
    </source>
</evidence>
<gene>
    <name evidence="2" type="ORF">A3A97_01325</name>
</gene>